<comment type="caution">
    <text evidence="2">The sequence shown here is derived from an EMBL/GenBank/DDBJ whole genome shotgun (WGS) entry which is preliminary data.</text>
</comment>
<keyword evidence="1" id="KW-0732">Signal</keyword>
<accession>A0AAW0EBH8</accession>
<organism evidence="2 3">
    <name type="scientific">Paramarasmius palmivorus</name>
    <dbReference type="NCBI Taxonomy" id="297713"/>
    <lineage>
        <taxon>Eukaryota</taxon>
        <taxon>Fungi</taxon>
        <taxon>Dikarya</taxon>
        <taxon>Basidiomycota</taxon>
        <taxon>Agaricomycotina</taxon>
        <taxon>Agaricomycetes</taxon>
        <taxon>Agaricomycetidae</taxon>
        <taxon>Agaricales</taxon>
        <taxon>Marasmiineae</taxon>
        <taxon>Marasmiaceae</taxon>
        <taxon>Paramarasmius</taxon>
    </lineage>
</organism>
<dbReference type="AlphaFoldDB" id="A0AAW0EBH8"/>
<feature type="signal peptide" evidence="1">
    <location>
        <begin position="1"/>
        <end position="19"/>
    </location>
</feature>
<name>A0AAW0EBH8_9AGAR</name>
<sequence length="159" mass="17101">MKLAISLISVFVTVASALAQANVGIISPTANLSVSNQGARLISLSTLLNITLNPGRSVKAFTTSITAYLIPAGQSQLVDGQRVSGIRILDSAEPNVQFPTDSENIHTAGYEVEVDLSRWSNALANGAETPWKLWIEEKYTEASPFDFAIWAQGINIEPQ</sequence>
<gene>
    <name evidence="2" type="ORF">VNI00_000526</name>
</gene>
<dbReference type="EMBL" id="JAYKXP010000002">
    <property type="protein sequence ID" value="KAK7060793.1"/>
    <property type="molecule type" value="Genomic_DNA"/>
</dbReference>
<evidence type="ECO:0000313" key="3">
    <source>
        <dbReference type="Proteomes" id="UP001383192"/>
    </source>
</evidence>
<evidence type="ECO:0000256" key="1">
    <source>
        <dbReference type="SAM" id="SignalP"/>
    </source>
</evidence>
<dbReference type="Proteomes" id="UP001383192">
    <property type="component" value="Unassembled WGS sequence"/>
</dbReference>
<keyword evidence="3" id="KW-1185">Reference proteome</keyword>
<evidence type="ECO:0000313" key="2">
    <source>
        <dbReference type="EMBL" id="KAK7060793.1"/>
    </source>
</evidence>
<proteinExistence type="predicted"/>
<reference evidence="2 3" key="1">
    <citation type="submission" date="2024-01" db="EMBL/GenBank/DDBJ databases">
        <title>A draft genome for a cacao thread blight-causing isolate of Paramarasmius palmivorus.</title>
        <authorList>
            <person name="Baruah I.K."/>
            <person name="Bukari Y."/>
            <person name="Amoako-Attah I."/>
            <person name="Meinhardt L.W."/>
            <person name="Bailey B.A."/>
            <person name="Cohen S.P."/>
        </authorList>
    </citation>
    <scope>NUCLEOTIDE SEQUENCE [LARGE SCALE GENOMIC DNA]</scope>
    <source>
        <strain evidence="2 3">GH-12</strain>
    </source>
</reference>
<protein>
    <submittedName>
        <fullName evidence="2">Uncharacterized protein</fullName>
    </submittedName>
</protein>
<feature type="chain" id="PRO_5043687597" evidence="1">
    <location>
        <begin position="20"/>
        <end position="159"/>
    </location>
</feature>